<evidence type="ECO:0000256" key="1">
    <source>
        <dbReference type="ARBA" id="ARBA00009609"/>
    </source>
</evidence>
<evidence type="ECO:0000256" key="9">
    <source>
        <dbReference type="PIRNR" id="PIRNR017267"/>
    </source>
</evidence>
<dbReference type="SUPFAM" id="SSF110849">
    <property type="entry name" value="ParB/Sulfiredoxin"/>
    <property type="match status" value="1"/>
</dbReference>
<feature type="domain" description="ParB-like N-terminal" evidence="12">
    <location>
        <begin position="5"/>
        <end position="80"/>
    </location>
</feature>
<organism evidence="13 14">
    <name type="scientific">Chlamydomonas incerta</name>
    <dbReference type="NCBI Taxonomy" id="51695"/>
    <lineage>
        <taxon>Eukaryota</taxon>
        <taxon>Viridiplantae</taxon>
        <taxon>Chlorophyta</taxon>
        <taxon>core chlorophytes</taxon>
        <taxon>Chlorophyceae</taxon>
        <taxon>CS clade</taxon>
        <taxon>Chlamydomonadales</taxon>
        <taxon>Chlamydomonadaceae</taxon>
        <taxon>Chlamydomonas</taxon>
    </lineage>
</organism>
<evidence type="ECO:0000313" key="14">
    <source>
        <dbReference type="Proteomes" id="UP000650467"/>
    </source>
</evidence>
<dbReference type="PIRSF" id="PIRSF017267">
    <property type="entry name" value="Sulfiredoxin"/>
    <property type="match status" value="1"/>
</dbReference>
<evidence type="ECO:0000256" key="5">
    <source>
        <dbReference type="ARBA" id="ARBA00022862"/>
    </source>
</evidence>
<keyword evidence="6 9" id="KW-0560">Oxidoreductase</keyword>
<dbReference type="GO" id="GO:0032542">
    <property type="term" value="F:sulfiredoxin activity"/>
    <property type="evidence" value="ECO:0007669"/>
    <property type="project" value="UniProtKB-EC"/>
</dbReference>
<dbReference type="PANTHER" id="PTHR21348">
    <property type="match status" value="1"/>
</dbReference>
<gene>
    <name evidence="13" type="ORF">HXX76_014229</name>
</gene>
<keyword evidence="7 11" id="KW-1015">Disulfide bond</keyword>
<dbReference type="PANTHER" id="PTHR21348:SF2">
    <property type="entry name" value="SULFIREDOXIN-1"/>
    <property type="match status" value="1"/>
</dbReference>
<evidence type="ECO:0000256" key="3">
    <source>
        <dbReference type="ARBA" id="ARBA00022741"/>
    </source>
</evidence>
<evidence type="ECO:0000256" key="11">
    <source>
        <dbReference type="PIRSR" id="PIRSR017267-2"/>
    </source>
</evidence>
<name>A0A835SCL1_CHLIN</name>
<evidence type="ECO:0000256" key="6">
    <source>
        <dbReference type="ARBA" id="ARBA00023002"/>
    </source>
</evidence>
<protein>
    <recommendedName>
        <fullName evidence="2 9">Sulfiredoxin</fullName>
        <ecNumber evidence="2 9">1.8.98.2</ecNumber>
    </recommendedName>
</protein>
<dbReference type="OrthoDB" id="10023328at2759"/>
<dbReference type="EMBL" id="JAEHOC010000061">
    <property type="protein sequence ID" value="KAG2424807.1"/>
    <property type="molecule type" value="Genomic_DNA"/>
</dbReference>
<feature type="disulfide bond" description="Interchain" evidence="11">
    <location>
        <position position="52"/>
    </location>
</feature>
<proteinExistence type="inferred from homology"/>
<keyword evidence="4 9" id="KW-0067">ATP-binding</keyword>
<evidence type="ECO:0000256" key="7">
    <source>
        <dbReference type="ARBA" id="ARBA00023157"/>
    </source>
</evidence>
<comment type="similarity">
    <text evidence="1 9">Belongs to the sulfiredoxin family.</text>
</comment>
<dbReference type="Proteomes" id="UP000650467">
    <property type="component" value="Unassembled WGS sequence"/>
</dbReference>
<keyword evidence="3 9" id="KW-0547">Nucleotide-binding</keyword>
<dbReference type="InterPro" id="IPR003115">
    <property type="entry name" value="ParB_N"/>
</dbReference>
<dbReference type="GO" id="GO:0005524">
    <property type="term" value="F:ATP binding"/>
    <property type="evidence" value="ECO:0007669"/>
    <property type="project" value="UniProtKB-KW"/>
</dbReference>
<dbReference type="InterPro" id="IPR016692">
    <property type="entry name" value="Sulfiredoxin"/>
</dbReference>
<evidence type="ECO:0000259" key="12">
    <source>
        <dbReference type="Pfam" id="PF02195"/>
    </source>
</evidence>
<comment type="catalytic activity">
    <reaction evidence="8 9">
        <text>S-hydroxy-S-oxy-L-cysteinyl-[peroxiredoxin] + [protein]-dithiol + ATP = S-hydroxy-L-cysteinyl-[peroxiredoxin] + [protein]-disulfide + ADP + phosphate</text>
        <dbReference type="Rhea" id="RHEA:17545"/>
        <dbReference type="Rhea" id="RHEA-COMP:10593"/>
        <dbReference type="Rhea" id="RHEA-COMP:10594"/>
        <dbReference type="Rhea" id="RHEA-COMP:13681"/>
        <dbReference type="Rhea" id="RHEA-COMP:17976"/>
        <dbReference type="ChEBI" id="CHEBI:29950"/>
        <dbReference type="ChEBI" id="CHEBI:30616"/>
        <dbReference type="ChEBI" id="CHEBI:43474"/>
        <dbReference type="ChEBI" id="CHEBI:50058"/>
        <dbReference type="ChEBI" id="CHEBI:61973"/>
        <dbReference type="ChEBI" id="CHEBI:61974"/>
        <dbReference type="ChEBI" id="CHEBI:456216"/>
        <dbReference type="EC" id="1.8.98.2"/>
    </reaction>
</comment>
<evidence type="ECO:0000256" key="2">
    <source>
        <dbReference type="ARBA" id="ARBA00013055"/>
    </source>
</evidence>
<evidence type="ECO:0000313" key="13">
    <source>
        <dbReference type="EMBL" id="KAG2424807.1"/>
    </source>
</evidence>
<dbReference type="EC" id="1.8.98.2" evidence="2 9"/>
<dbReference type="GO" id="GO:0034599">
    <property type="term" value="P:cellular response to oxidative stress"/>
    <property type="evidence" value="ECO:0007669"/>
    <property type="project" value="TreeGrafter"/>
</dbReference>
<dbReference type="InterPro" id="IPR036086">
    <property type="entry name" value="ParB/Sulfiredoxin_sf"/>
</dbReference>
<evidence type="ECO:0000256" key="8">
    <source>
        <dbReference type="ARBA" id="ARBA00047514"/>
    </source>
</evidence>
<dbReference type="Pfam" id="PF02195">
    <property type="entry name" value="ParB_N"/>
    <property type="match status" value="1"/>
</dbReference>
<dbReference type="CDD" id="cd16395">
    <property type="entry name" value="Srx"/>
    <property type="match status" value="1"/>
</dbReference>
<accession>A0A835SCL1</accession>
<dbReference type="AlphaFoldDB" id="A0A835SCL1"/>
<reference evidence="13" key="1">
    <citation type="journal article" date="2020" name="bioRxiv">
        <title>Comparative genomics of Chlamydomonas.</title>
        <authorList>
            <person name="Craig R.J."/>
            <person name="Hasan A.R."/>
            <person name="Ness R.W."/>
            <person name="Keightley P.D."/>
        </authorList>
    </citation>
    <scope>NUCLEOTIDE SEQUENCE</scope>
    <source>
        <strain evidence="13">SAG 7.73</strain>
    </source>
</reference>
<evidence type="ECO:0000256" key="4">
    <source>
        <dbReference type="ARBA" id="ARBA00022840"/>
    </source>
</evidence>
<dbReference type="GO" id="GO:0005737">
    <property type="term" value="C:cytoplasm"/>
    <property type="evidence" value="ECO:0007669"/>
    <property type="project" value="TreeGrafter"/>
</dbReference>
<keyword evidence="5 9" id="KW-0049">Antioxidant</keyword>
<dbReference type="Gene3D" id="3.90.1530.10">
    <property type="entry name" value="Conserved hypothetical protein from pyrococcus furiosus pfu- 392566-001, ParB domain"/>
    <property type="match status" value="1"/>
</dbReference>
<feature type="binding site" evidence="10">
    <location>
        <begin position="51"/>
        <end position="54"/>
    </location>
    <ligand>
        <name>ATP</name>
        <dbReference type="ChEBI" id="CHEBI:30616"/>
    </ligand>
</feature>
<comment type="caution">
    <text evidence="13">The sequence shown here is derived from an EMBL/GenBank/DDBJ whole genome shotgun (WGS) entry which is preliminary data.</text>
</comment>
<sequence length="91" mass="10109">MRVITRPLQSTVDRAKVDDFKEKIKAGVQLTPIEVAWVQRPEGSYFFSFGGCHRWAAHTELGSETIPAKLIRVSPATINTYLGSSSPFRSA</sequence>
<keyword evidence="14" id="KW-1185">Reference proteome</keyword>
<evidence type="ECO:0000256" key="10">
    <source>
        <dbReference type="PIRSR" id="PIRSR017267-1"/>
    </source>
</evidence>